<dbReference type="PANTHER" id="PTHR28027:SF2">
    <property type="entry name" value="TRANSCRIPTIONAL REGULATOR MIT1"/>
    <property type="match status" value="1"/>
</dbReference>
<feature type="region of interest" description="Disordered" evidence="1">
    <location>
        <begin position="420"/>
        <end position="511"/>
    </location>
</feature>
<feature type="compositionally biased region" description="Polar residues" evidence="1">
    <location>
        <begin position="385"/>
        <end position="399"/>
    </location>
</feature>
<dbReference type="OMA" id="NYEAVPY"/>
<evidence type="ECO:0008006" key="4">
    <source>
        <dbReference type="Google" id="ProtNLM"/>
    </source>
</evidence>
<feature type="compositionally biased region" description="Polar residues" evidence="1">
    <location>
        <begin position="454"/>
        <end position="472"/>
    </location>
</feature>
<dbReference type="RefSeq" id="XP_007767179.1">
    <property type="nucleotide sequence ID" value="XM_007768989.1"/>
</dbReference>
<feature type="compositionally biased region" description="Basic and acidic residues" evidence="1">
    <location>
        <begin position="202"/>
        <end position="213"/>
    </location>
</feature>
<protein>
    <recommendedName>
        <fullName evidence="4">cAMP-independent regulatory protein pac2</fullName>
    </recommendedName>
</protein>
<evidence type="ECO:0000313" key="3">
    <source>
        <dbReference type="Proteomes" id="UP000053558"/>
    </source>
</evidence>
<feature type="compositionally biased region" description="Basic and acidic residues" evidence="1">
    <location>
        <begin position="487"/>
        <end position="503"/>
    </location>
</feature>
<dbReference type="GeneID" id="19201828"/>
<dbReference type="AlphaFoldDB" id="A0A5M3MWB1"/>
<feature type="region of interest" description="Disordered" evidence="1">
    <location>
        <begin position="1"/>
        <end position="32"/>
    </location>
</feature>
<dbReference type="Proteomes" id="UP000053558">
    <property type="component" value="Unassembled WGS sequence"/>
</dbReference>
<dbReference type="GO" id="GO:0003677">
    <property type="term" value="F:DNA binding"/>
    <property type="evidence" value="ECO:0007669"/>
    <property type="project" value="TreeGrafter"/>
</dbReference>
<feature type="compositionally biased region" description="Pro residues" evidence="1">
    <location>
        <begin position="244"/>
        <end position="253"/>
    </location>
</feature>
<evidence type="ECO:0000256" key="1">
    <source>
        <dbReference type="SAM" id="MobiDB-lite"/>
    </source>
</evidence>
<feature type="compositionally biased region" description="Basic and acidic residues" evidence="1">
    <location>
        <begin position="296"/>
        <end position="305"/>
    </location>
</feature>
<gene>
    <name evidence="2" type="ORF">CONPUDRAFT_143315</name>
</gene>
<accession>A0A5M3MWB1</accession>
<feature type="region of interest" description="Disordered" evidence="1">
    <location>
        <begin position="193"/>
        <end position="221"/>
    </location>
</feature>
<feature type="compositionally biased region" description="Polar residues" evidence="1">
    <location>
        <begin position="11"/>
        <end position="20"/>
    </location>
</feature>
<reference evidence="3" key="1">
    <citation type="journal article" date="2012" name="Science">
        <title>The Paleozoic origin of enzymatic lignin decomposition reconstructed from 31 fungal genomes.</title>
        <authorList>
            <person name="Floudas D."/>
            <person name="Binder M."/>
            <person name="Riley R."/>
            <person name="Barry K."/>
            <person name="Blanchette R.A."/>
            <person name="Henrissat B."/>
            <person name="Martinez A.T."/>
            <person name="Otillar R."/>
            <person name="Spatafora J.W."/>
            <person name="Yadav J.S."/>
            <person name="Aerts A."/>
            <person name="Benoit I."/>
            <person name="Boyd A."/>
            <person name="Carlson A."/>
            <person name="Copeland A."/>
            <person name="Coutinho P.M."/>
            <person name="de Vries R.P."/>
            <person name="Ferreira P."/>
            <person name="Findley K."/>
            <person name="Foster B."/>
            <person name="Gaskell J."/>
            <person name="Glotzer D."/>
            <person name="Gorecki P."/>
            <person name="Heitman J."/>
            <person name="Hesse C."/>
            <person name="Hori C."/>
            <person name="Igarashi K."/>
            <person name="Jurgens J.A."/>
            <person name="Kallen N."/>
            <person name="Kersten P."/>
            <person name="Kohler A."/>
            <person name="Kuees U."/>
            <person name="Kumar T.K.A."/>
            <person name="Kuo A."/>
            <person name="LaButti K."/>
            <person name="Larrondo L.F."/>
            <person name="Lindquist E."/>
            <person name="Ling A."/>
            <person name="Lombard V."/>
            <person name="Lucas S."/>
            <person name="Lundell T."/>
            <person name="Martin R."/>
            <person name="McLaughlin D.J."/>
            <person name="Morgenstern I."/>
            <person name="Morin E."/>
            <person name="Murat C."/>
            <person name="Nagy L.G."/>
            <person name="Nolan M."/>
            <person name="Ohm R.A."/>
            <person name="Patyshakuliyeva A."/>
            <person name="Rokas A."/>
            <person name="Ruiz-Duenas F.J."/>
            <person name="Sabat G."/>
            <person name="Salamov A."/>
            <person name="Samejima M."/>
            <person name="Schmutz J."/>
            <person name="Slot J.C."/>
            <person name="St John F."/>
            <person name="Stenlid J."/>
            <person name="Sun H."/>
            <person name="Sun S."/>
            <person name="Syed K."/>
            <person name="Tsang A."/>
            <person name="Wiebenga A."/>
            <person name="Young D."/>
            <person name="Pisabarro A."/>
            <person name="Eastwood D.C."/>
            <person name="Martin F."/>
            <person name="Cullen D."/>
            <person name="Grigoriev I.V."/>
            <person name="Hibbett D.S."/>
        </authorList>
    </citation>
    <scope>NUCLEOTIDE SEQUENCE [LARGE SCALE GENOMIC DNA]</scope>
    <source>
        <strain evidence="3">RWD-64-598 SS2</strain>
    </source>
</reference>
<proteinExistence type="predicted"/>
<dbReference type="Pfam" id="PF09729">
    <property type="entry name" value="Gti1_Pac2"/>
    <property type="match status" value="1"/>
</dbReference>
<keyword evidence="3" id="KW-1185">Reference proteome</keyword>
<feature type="region of interest" description="Disordered" evidence="1">
    <location>
        <begin position="233"/>
        <end position="406"/>
    </location>
</feature>
<name>A0A5M3MWB1_CONPW</name>
<dbReference type="OrthoDB" id="5572844at2759"/>
<evidence type="ECO:0000313" key="2">
    <source>
        <dbReference type="EMBL" id="EIW83406.1"/>
    </source>
</evidence>
<dbReference type="PANTHER" id="PTHR28027">
    <property type="entry name" value="TRANSCRIPTIONAL REGULATOR MIT1"/>
    <property type="match status" value="1"/>
</dbReference>
<comment type="caution">
    <text evidence="2">The sequence shown here is derived from an EMBL/GenBank/DDBJ whole genome shotgun (WGS) entry which is preliminary data.</text>
</comment>
<dbReference type="EMBL" id="JH711576">
    <property type="protein sequence ID" value="EIW83406.1"/>
    <property type="molecule type" value="Genomic_DNA"/>
</dbReference>
<sequence length="511" mass="57099">MLIPPDRPSPSLFQPTQANPAQAKAKMQQRPTCTKVRIRSTRDAHKIFYAVQLNILPMITRRLDADERLALCSGCVYAWEERGPHTEITGLGIERFTEGRRWSPSRVRDEFLFYYEKYTPPSDAAHSGYPDKQPPRDWDPLVKQTYSVWVNTEKGRRKWHLTAYFTQATVDQLGTIDDLPEVANLQVPDGTFQSTRVSKTTRKGDDPRSRSSDVLKSSSSAVTRTYAPFSASYPTPLPSHGNPSPSPCPPPSNPYRAGPYAPQHGEFPPAVNAVSPYSVPPLHQLENHHPLGHMRPSYDEADFKRRPSMASITSSDYRRPYDYPFPPDNYNRPSSATSSRMSDDMPQRYDNYQPSARTVLPAFNDTPSHYSYPQHDTLRHEPNSPRLSTGNSSHSSPGPTSHLRPLSNYEAVPYDVHARSSSTSPYAFPPVASSPGRPGQISLPPPAQLLLPNGSLSLGEAQSSMRNVSDSSGPGPCRVELAPLRPLQRDHPYRRHPADDKALRMLGPRTT</sequence>
<dbReference type="InterPro" id="IPR018608">
    <property type="entry name" value="Gti1/Pac2"/>
</dbReference>
<dbReference type="KEGG" id="cput:CONPUDRAFT_143315"/>
<organism evidence="2 3">
    <name type="scientific">Coniophora puteana (strain RWD-64-598)</name>
    <name type="common">Brown rot fungus</name>
    <dbReference type="NCBI Taxonomy" id="741705"/>
    <lineage>
        <taxon>Eukaryota</taxon>
        <taxon>Fungi</taxon>
        <taxon>Dikarya</taxon>
        <taxon>Basidiomycota</taxon>
        <taxon>Agaricomycotina</taxon>
        <taxon>Agaricomycetes</taxon>
        <taxon>Agaricomycetidae</taxon>
        <taxon>Boletales</taxon>
        <taxon>Coniophorineae</taxon>
        <taxon>Coniophoraceae</taxon>
        <taxon>Coniophora</taxon>
    </lineage>
</organism>